<dbReference type="AlphaFoldDB" id="A0A1X1YBR2"/>
<dbReference type="STRING" id="1108812.AWC16_19035"/>
<dbReference type="EMBL" id="LQPG01000035">
    <property type="protein sequence ID" value="ORW08495.1"/>
    <property type="molecule type" value="Genomic_DNA"/>
</dbReference>
<comment type="caution">
    <text evidence="1">The sequence shown here is derived from an EMBL/GenBank/DDBJ whole genome shotgun (WGS) entry which is preliminary data.</text>
</comment>
<gene>
    <name evidence="1" type="ORF">AWC16_19035</name>
</gene>
<name>A0A1X1YBR2_9MYCO</name>
<dbReference type="GO" id="GO:0003676">
    <property type="term" value="F:nucleic acid binding"/>
    <property type="evidence" value="ECO:0007669"/>
    <property type="project" value="InterPro"/>
</dbReference>
<dbReference type="InterPro" id="IPR036397">
    <property type="entry name" value="RNaseH_sf"/>
</dbReference>
<dbReference type="SUPFAM" id="SSF53098">
    <property type="entry name" value="Ribonuclease H-like"/>
    <property type="match status" value="1"/>
</dbReference>
<evidence type="ECO:0000313" key="1">
    <source>
        <dbReference type="EMBL" id="ORW08495.1"/>
    </source>
</evidence>
<proteinExistence type="predicted"/>
<evidence type="ECO:0008006" key="3">
    <source>
        <dbReference type="Google" id="ProtNLM"/>
    </source>
</evidence>
<evidence type="ECO:0000313" key="2">
    <source>
        <dbReference type="Proteomes" id="UP000193866"/>
    </source>
</evidence>
<dbReference type="Gene3D" id="3.30.420.10">
    <property type="entry name" value="Ribonuclease H-like superfamily/Ribonuclease H"/>
    <property type="match status" value="1"/>
</dbReference>
<organism evidence="1 2">
    <name type="scientific">Mycolicibacter longobardus</name>
    <dbReference type="NCBI Taxonomy" id="1108812"/>
    <lineage>
        <taxon>Bacteria</taxon>
        <taxon>Bacillati</taxon>
        <taxon>Actinomycetota</taxon>
        <taxon>Actinomycetes</taxon>
        <taxon>Mycobacteriales</taxon>
        <taxon>Mycobacteriaceae</taxon>
        <taxon>Mycolicibacter</taxon>
    </lineage>
</organism>
<dbReference type="Proteomes" id="UP000193866">
    <property type="component" value="Unassembled WGS sequence"/>
</dbReference>
<reference evidence="1 2" key="1">
    <citation type="submission" date="2016-01" db="EMBL/GenBank/DDBJ databases">
        <title>The new phylogeny of the genus Mycobacterium.</title>
        <authorList>
            <person name="Tarcisio F."/>
            <person name="Conor M."/>
            <person name="Antonella G."/>
            <person name="Elisabetta G."/>
            <person name="Giulia F.S."/>
            <person name="Sara T."/>
            <person name="Anna F."/>
            <person name="Clotilde B."/>
            <person name="Roberto B."/>
            <person name="Veronica D.S."/>
            <person name="Fabio R."/>
            <person name="Monica P."/>
            <person name="Olivier J."/>
            <person name="Enrico T."/>
            <person name="Nicola S."/>
        </authorList>
    </citation>
    <scope>NUCLEOTIDE SEQUENCE [LARGE SCALE GENOMIC DNA]</scope>
    <source>
        <strain evidence="1 2">DSM 45394</strain>
    </source>
</reference>
<keyword evidence="2" id="KW-1185">Reference proteome</keyword>
<protein>
    <recommendedName>
        <fullName evidence="3">Exonuclease domain-containing protein</fullName>
    </recommendedName>
</protein>
<dbReference type="InterPro" id="IPR012337">
    <property type="entry name" value="RNaseH-like_sf"/>
</dbReference>
<accession>A0A1X1YBR2</accession>
<sequence>MSAVVFLDTETDSEGCGKQAWEIAMIRRDSHGGQREITIFVDIDDLNIETANPRSLHISGFYTRHPHFGAALHPGQYHVREAVAAQLVHEWTAEAAVYGIHIGFDTDCLERMLEDHGLRPAWFYEPQDVVDLANSFLLRQGHMPAHDVEQASAQCGVPVPGADRHTALGDARWAQRWFDQVCLPVGPVT</sequence>